<evidence type="ECO:0000256" key="1">
    <source>
        <dbReference type="ARBA" id="ARBA00006432"/>
    </source>
</evidence>
<dbReference type="InterPro" id="IPR025110">
    <property type="entry name" value="AMP-bd_C"/>
</dbReference>
<dbReference type="AlphaFoldDB" id="A0A918EAS9"/>
<comment type="catalytic activity">
    <reaction evidence="6">
        <text>acetate + ATP + CoA = acetyl-CoA + AMP + diphosphate</text>
        <dbReference type="Rhea" id="RHEA:23176"/>
        <dbReference type="ChEBI" id="CHEBI:30089"/>
        <dbReference type="ChEBI" id="CHEBI:30616"/>
        <dbReference type="ChEBI" id="CHEBI:33019"/>
        <dbReference type="ChEBI" id="CHEBI:57287"/>
        <dbReference type="ChEBI" id="CHEBI:57288"/>
        <dbReference type="ChEBI" id="CHEBI:456215"/>
        <dbReference type="EC" id="6.2.1.1"/>
    </reaction>
</comment>
<feature type="domain" description="AMP-binding enzyme C-terminal" evidence="8">
    <location>
        <begin position="539"/>
        <end position="621"/>
    </location>
</feature>
<feature type="domain" description="AMP-dependent synthetase/ligase" evidence="7">
    <location>
        <begin position="95"/>
        <end position="484"/>
    </location>
</feature>
<dbReference type="EMBL" id="BMRG01000001">
    <property type="protein sequence ID" value="GGP36226.1"/>
    <property type="molecule type" value="Genomic_DNA"/>
</dbReference>
<evidence type="ECO:0000256" key="4">
    <source>
        <dbReference type="ARBA" id="ARBA00022840"/>
    </source>
</evidence>
<reference evidence="10" key="1">
    <citation type="journal article" date="2014" name="Int. J. Syst. Evol. Microbiol.">
        <title>Complete genome sequence of Corynebacterium casei LMG S-19264T (=DSM 44701T), isolated from a smear-ripened cheese.</title>
        <authorList>
            <consortium name="US DOE Joint Genome Institute (JGI-PGF)"/>
            <person name="Walter F."/>
            <person name="Albersmeier A."/>
            <person name="Kalinowski J."/>
            <person name="Ruckert C."/>
        </authorList>
    </citation>
    <scope>NUCLEOTIDE SEQUENCE</scope>
    <source>
        <strain evidence="10">JCM 3313</strain>
    </source>
</reference>
<dbReference type="GO" id="GO:0016208">
    <property type="term" value="F:AMP binding"/>
    <property type="evidence" value="ECO:0007669"/>
    <property type="project" value="InterPro"/>
</dbReference>
<dbReference type="NCBIfam" id="NF001208">
    <property type="entry name" value="PRK00174.1"/>
    <property type="match status" value="1"/>
</dbReference>
<feature type="binding site" evidence="6">
    <location>
        <position position="545"/>
    </location>
    <ligand>
        <name>Mg(2+)</name>
        <dbReference type="ChEBI" id="CHEBI:18420"/>
    </ligand>
</feature>
<sequence length="662" mass="72411">MTQPQAQGPALDNLLTENRTFPPGEEFAAQANATAALYDEALADREAFWAKQAERLTWDTKWTQVLDWSNAPFAKWFVGGKLNVAYNCVDRHVEAGHGDQVAIHWEGEPGDSRAITYAELQREVSKAANALTSLGVGAEDRVAIYMPMVPEAIFAMLACARVGAMHSVVFGGFSAEALRTRVEDSQAKLVITTDGQYRRGKPAPLKPAVDEAVANAGSVEHVLVVKRTDTEVSWTEGRDLWWHDVVDAQSDQHTPQAFDSEHPLFILYTSGTTGKPKGILHTAGGYLVQTAYTHYNVFDLKPDTDVYWCTADIGWVTGHSYIVYGPLANRVTQVVYEGTPNTPHEGRHWEIIQKYGVSIYYTAPTLIRTFMKWGADIPAQYDLSSLRVLGSVGEPINPEAWIWYRETIGAGKTPVVDTWWQTETGAIMISPLPGVVDTKPGSAQRPLPGIGAKVVDDQGVEVAKGGGGYLVLDQPWPSMLRGIWGDDERYRDTYWSRFAEQGYYFAGDGAKYDADGDIWLLGRVDDVMNVSGHRISTTEVESALVSHPTVAEAAVVGASDPTTGQGIVAFVILRGGVAQDEAKGEEAIKALRDHVAKEIGPIAKPRQIMVVPELPKTRSGKIMRRLLRDVAENRQIGDVTTLADSSVMELISSGLQSGKGED</sequence>
<dbReference type="Pfam" id="PF13193">
    <property type="entry name" value="AMP-binding_C"/>
    <property type="match status" value="1"/>
</dbReference>
<name>A0A918EAS9_9PSEU</name>
<keyword evidence="11" id="KW-1185">Reference proteome</keyword>
<comment type="similarity">
    <text evidence="1 6">Belongs to the ATP-dependent AMP-binding enzyme family.</text>
</comment>
<dbReference type="HAMAP" id="MF_01123">
    <property type="entry name" value="Ac_CoA_synth"/>
    <property type="match status" value="1"/>
</dbReference>
<feature type="binding site" evidence="6">
    <location>
        <begin position="198"/>
        <end position="201"/>
    </location>
    <ligand>
        <name>CoA</name>
        <dbReference type="ChEBI" id="CHEBI:57287"/>
    </ligand>
</feature>
<feature type="binding site" evidence="6">
    <location>
        <position position="547"/>
    </location>
    <ligand>
        <name>Mg(2+)</name>
        <dbReference type="ChEBI" id="CHEBI:18420"/>
    </ligand>
</feature>
<evidence type="ECO:0000313" key="11">
    <source>
        <dbReference type="Proteomes" id="UP000639606"/>
    </source>
</evidence>
<feature type="binding site" evidence="6">
    <location>
        <begin position="417"/>
        <end position="422"/>
    </location>
    <ligand>
        <name>ATP</name>
        <dbReference type="ChEBI" id="CHEBI:30616"/>
    </ligand>
</feature>
<dbReference type="GO" id="GO:0019427">
    <property type="term" value="P:acetyl-CoA biosynthetic process from acetate"/>
    <property type="evidence" value="ECO:0007669"/>
    <property type="project" value="UniProtKB-UniRule"/>
</dbReference>
<evidence type="ECO:0000256" key="6">
    <source>
        <dbReference type="HAMAP-Rule" id="MF_01123"/>
    </source>
</evidence>
<evidence type="ECO:0000259" key="8">
    <source>
        <dbReference type="Pfam" id="PF13193"/>
    </source>
</evidence>
<comment type="PTM">
    <text evidence="6">Acetylated. Deacetylation by the SIR2-homolog deacetylase activates the enzyme.</text>
</comment>
<comment type="cofactor">
    <cofactor evidence="6">
        <name>Mg(2+)</name>
        <dbReference type="ChEBI" id="CHEBI:18420"/>
    </cofactor>
</comment>
<dbReference type="InterPro" id="IPR042099">
    <property type="entry name" value="ANL_N_sf"/>
</dbReference>
<feature type="binding site" evidence="6">
    <location>
        <position position="550"/>
    </location>
    <ligand>
        <name>Mg(2+)</name>
        <dbReference type="ChEBI" id="CHEBI:18420"/>
    </ligand>
</feature>
<feature type="modified residue" description="N6-acetyllysine" evidence="6">
    <location>
        <position position="621"/>
    </location>
</feature>
<feature type="binding site" evidence="6">
    <location>
        <position position="523"/>
    </location>
    <ligand>
        <name>ATP</name>
        <dbReference type="ChEBI" id="CHEBI:30616"/>
    </ligand>
</feature>
<feature type="binding site" evidence="6">
    <location>
        <position position="534"/>
    </location>
    <ligand>
        <name>ATP</name>
        <dbReference type="ChEBI" id="CHEBI:30616"/>
    </ligand>
</feature>
<keyword evidence="5 6" id="KW-0007">Acetylation</keyword>
<protein>
    <recommendedName>
        <fullName evidence="6">Acetyl-coenzyme A synthetase</fullName>
        <shortName evidence="6">AcCoA synthetase</shortName>
        <shortName evidence="6">Acs</shortName>
        <ecNumber evidence="6">6.2.1.1</ecNumber>
    </recommendedName>
    <alternativeName>
        <fullName evidence="6">Acetate--CoA ligase</fullName>
    </alternativeName>
    <alternativeName>
        <fullName evidence="6">Acyl-activating enzyme</fullName>
    </alternativeName>
</protein>
<comment type="caution">
    <text evidence="6">Lacks conserved residue(s) required for the propagation of feature annotation.</text>
</comment>
<keyword evidence="3 6" id="KW-0547">Nucleotide-binding</keyword>
<dbReference type="InterPro" id="IPR011904">
    <property type="entry name" value="Ac_CoA_lig"/>
</dbReference>
<comment type="caution">
    <text evidence="10">The sequence shown here is derived from an EMBL/GenBank/DDBJ whole genome shotgun (WGS) entry which is preliminary data.</text>
</comment>
<dbReference type="GO" id="GO:0005524">
    <property type="term" value="F:ATP binding"/>
    <property type="evidence" value="ECO:0007669"/>
    <property type="project" value="UniProtKB-KW"/>
</dbReference>
<dbReference type="Proteomes" id="UP000639606">
    <property type="component" value="Unassembled WGS sequence"/>
</dbReference>
<dbReference type="InterPro" id="IPR032387">
    <property type="entry name" value="ACAS_N"/>
</dbReference>
<gene>
    <name evidence="10" type="primary">acs</name>
    <name evidence="6" type="synonym">acsA</name>
    <name evidence="10" type="ORF">GCM10010185_04120</name>
</gene>
<dbReference type="InterPro" id="IPR045851">
    <property type="entry name" value="AMP-bd_C_sf"/>
</dbReference>
<dbReference type="NCBIfam" id="TIGR02188">
    <property type="entry name" value="Ac_CoA_lig_AcsA"/>
    <property type="match status" value="1"/>
</dbReference>
<feature type="binding site" evidence="6">
    <location>
        <position position="317"/>
    </location>
    <ligand>
        <name>CoA</name>
        <dbReference type="ChEBI" id="CHEBI:57287"/>
    </ligand>
</feature>
<evidence type="ECO:0000256" key="2">
    <source>
        <dbReference type="ARBA" id="ARBA00022598"/>
    </source>
</evidence>
<dbReference type="PANTHER" id="PTHR24095:SF14">
    <property type="entry name" value="ACETYL-COENZYME A SYNTHETASE 1"/>
    <property type="match status" value="1"/>
</dbReference>
<feature type="domain" description="Acetyl-coenzyme A synthetase N-terminal" evidence="9">
    <location>
        <begin position="35"/>
        <end position="88"/>
    </location>
</feature>
<dbReference type="CDD" id="cd05966">
    <property type="entry name" value="ACS"/>
    <property type="match status" value="1"/>
</dbReference>
<dbReference type="GO" id="GO:0005829">
    <property type="term" value="C:cytosol"/>
    <property type="evidence" value="ECO:0007669"/>
    <property type="project" value="TreeGrafter"/>
</dbReference>
<keyword evidence="6" id="KW-0460">Magnesium</keyword>
<feature type="binding site" evidence="6">
    <location>
        <position position="508"/>
    </location>
    <ligand>
        <name>ATP</name>
        <dbReference type="ChEBI" id="CHEBI:30616"/>
    </ligand>
</feature>
<evidence type="ECO:0000259" key="7">
    <source>
        <dbReference type="Pfam" id="PF00501"/>
    </source>
</evidence>
<keyword evidence="2 6" id="KW-0436">Ligase</keyword>
<dbReference type="RefSeq" id="WP_189221291.1">
    <property type="nucleotide sequence ID" value="NZ_BMRG01000001.1"/>
</dbReference>
<evidence type="ECO:0000313" key="10">
    <source>
        <dbReference type="EMBL" id="GGP36226.1"/>
    </source>
</evidence>
<evidence type="ECO:0000256" key="5">
    <source>
        <dbReference type="ARBA" id="ARBA00022990"/>
    </source>
</evidence>
<dbReference type="InterPro" id="IPR020845">
    <property type="entry name" value="AMP-binding_CS"/>
</dbReference>
<dbReference type="InterPro" id="IPR000873">
    <property type="entry name" value="AMP-dep_synth/lig_dom"/>
</dbReference>
<dbReference type="PROSITE" id="PS00455">
    <property type="entry name" value="AMP_BINDING"/>
    <property type="match status" value="1"/>
</dbReference>
<dbReference type="Pfam" id="PF00501">
    <property type="entry name" value="AMP-binding"/>
    <property type="match status" value="1"/>
</dbReference>
<reference evidence="10" key="2">
    <citation type="submission" date="2020-09" db="EMBL/GenBank/DDBJ databases">
        <authorList>
            <person name="Sun Q."/>
            <person name="Ohkuma M."/>
        </authorList>
    </citation>
    <scope>NUCLEOTIDE SEQUENCE</scope>
    <source>
        <strain evidence="10">JCM 3313</strain>
    </source>
</reference>
<evidence type="ECO:0000256" key="3">
    <source>
        <dbReference type="ARBA" id="ARBA00022741"/>
    </source>
</evidence>
<dbReference type="GO" id="GO:0046872">
    <property type="term" value="F:metal ion binding"/>
    <property type="evidence" value="ECO:0007669"/>
    <property type="project" value="UniProtKB-KW"/>
</dbReference>
<keyword evidence="6" id="KW-0479">Metal-binding</keyword>
<feature type="binding site" evidence="6">
    <location>
        <position position="341"/>
    </location>
    <ligand>
        <name>CoA</name>
        <dbReference type="ChEBI" id="CHEBI:57287"/>
    </ligand>
</feature>
<organism evidence="10 11">
    <name type="scientific">Saccharothrix coeruleofusca</name>
    <dbReference type="NCBI Taxonomy" id="33919"/>
    <lineage>
        <taxon>Bacteria</taxon>
        <taxon>Bacillati</taxon>
        <taxon>Actinomycetota</taxon>
        <taxon>Actinomycetes</taxon>
        <taxon>Pseudonocardiales</taxon>
        <taxon>Pseudonocardiaceae</taxon>
        <taxon>Saccharothrix</taxon>
    </lineage>
</organism>
<dbReference type="SUPFAM" id="SSF56801">
    <property type="entry name" value="Acetyl-CoA synthetase-like"/>
    <property type="match status" value="1"/>
</dbReference>
<feature type="binding site" evidence="6">
    <location>
        <begin position="393"/>
        <end position="395"/>
    </location>
    <ligand>
        <name>ATP</name>
        <dbReference type="ChEBI" id="CHEBI:30616"/>
    </ligand>
</feature>
<dbReference type="EC" id="6.2.1.1" evidence="6"/>
<keyword evidence="4 6" id="KW-0067">ATP-binding</keyword>
<dbReference type="Gene3D" id="3.40.50.12780">
    <property type="entry name" value="N-terminal domain of ligase-like"/>
    <property type="match status" value="1"/>
</dbReference>
<proteinExistence type="inferred from homology"/>
<dbReference type="PANTHER" id="PTHR24095">
    <property type="entry name" value="ACETYL-COENZYME A SYNTHETASE"/>
    <property type="match status" value="1"/>
</dbReference>
<accession>A0A918EAS9</accession>
<dbReference type="Pfam" id="PF16177">
    <property type="entry name" value="ACAS_N"/>
    <property type="match status" value="1"/>
</dbReference>
<dbReference type="Gene3D" id="3.30.300.30">
    <property type="match status" value="1"/>
</dbReference>
<comment type="function">
    <text evidence="6">Catalyzes the conversion of acetate into acetyl-CoA (AcCoA), an essential intermediate at the junction of anabolic and catabolic pathways. AcsA undergoes a two-step reaction. In the first half reaction, AcsA combines acetate with ATP to form acetyl-adenylate (AcAMP) intermediate. In the second half reaction, it can then transfer the acetyl group from AcAMP to the sulfhydryl group of CoA, forming the product AcCoA.</text>
</comment>
<feature type="binding site" evidence="6">
    <location>
        <position position="531"/>
    </location>
    <ligand>
        <name>CoA</name>
        <dbReference type="ChEBI" id="CHEBI:57287"/>
    </ligand>
</feature>
<dbReference type="GO" id="GO:0003987">
    <property type="term" value="F:acetate-CoA ligase activity"/>
    <property type="evidence" value="ECO:0007669"/>
    <property type="project" value="UniProtKB-UniRule"/>
</dbReference>
<evidence type="ECO:0000259" key="9">
    <source>
        <dbReference type="Pfam" id="PF16177"/>
    </source>
</evidence>
<dbReference type="FunFam" id="3.40.50.12780:FF:000001">
    <property type="entry name" value="Acetyl-coenzyme A synthetase"/>
    <property type="match status" value="1"/>
</dbReference>